<evidence type="ECO:0008006" key="18">
    <source>
        <dbReference type="Google" id="ProtNLM"/>
    </source>
</evidence>
<evidence type="ECO:0000313" key="17">
    <source>
        <dbReference type="Proteomes" id="UP001497623"/>
    </source>
</evidence>
<keyword evidence="7" id="KW-0256">Endoplasmic reticulum</keyword>
<protein>
    <recommendedName>
        <fullName evidence="18">Cytochrome P450</fullName>
    </recommendedName>
</protein>
<comment type="cofactor">
    <cofactor evidence="1 13">
        <name>heme</name>
        <dbReference type="ChEBI" id="CHEBI:30413"/>
    </cofactor>
</comment>
<dbReference type="Proteomes" id="UP001497623">
    <property type="component" value="Unassembled WGS sequence"/>
</dbReference>
<dbReference type="GO" id="GO:0004497">
    <property type="term" value="F:monooxygenase activity"/>
    <property type="evidence" value="ECO:0007669"/>
    <property type="project" value="UniProtKB-KW"/>
</dbReference>
<evidence type="ECO:0000256" key="9">
    <source>
        <dbReference type="ARBA" id="ARBA00023002"/>
    </source>
</evidence>
<keyword evidence="8" id="KW-0492">Microsome</keyword>
<comment type="similarity">
    <text evidence="4 14">Belongs to the cytochrome P450 family.</text>
</comment>
<evidence type="ECO:0000256" key="10">
    <source>
        <dbReference type="ARBA" id="ARBA00023004"/>
    </source>
</evidence>
<keyword evidence="5 13" id="KW-0349">Heme</keyword>
<dbReference type="GO" id="GO:0020037">
    <property type="term" value="F:heme binding"/>
    <property type="evidence" value="ECO:0007669"/>
    <property type="project" value="InterPro"/>
</dbReference>
<evidence type="ECO:0000256" key="12">
    <source>
        <dbReference type="ARBA" id="ARBA00023136"/>
    </source>
</evidence>
<evidence type="ECO:0000256" key="7">
    <source>
        <dbReference type="ARBA" id="ARBA00022824"/>
    </source>
</evidence>
<evidence type="ECO:0000256" key="15">
    <source>
        <dbReference type="SAM" id="Phobius"/>
    </source>
</evidence>
<dbReference type="GO" id="GO:0016705">
    <property type="term" value="F:oxidoreductase activity, acting on paired donors, with incorporation or reduction of molecular oxygen"/>
    <property type="evidence" value="ECO:0007669"/>
    <property type="project" value="InterPro"/>
</dbReference>
<dbReference type="PANTHER" id="PTHR24292">
    <property type="entry name" value="CYTOCHROME P450"/>
    <property type="match status" value="1"/>
</dbReference>
<dbReference type="InterPro" id="IPR001128">
    <property type="entry name" value="Cyt_P450"/>
</dbReference>
<dbReference type="InterPro" id="IPR036396">
    <property type="entry name" value="Cyt_P450_sf"/>
</dbReference>
<dbReference type="GO" id="GO:0005506">
    <property type="term" value="F:iron ion binding"/>
    <property type="evidence" value="ECO:0007669"/>
    <property type="project" value="InterPro"/>
</dbReference>
<dbReference type="InterPro" id="IPR017972">
    <property type="entry name" value="Cyt_P450_CS"/>
</dbReference>
<keyword evidence="15" id="KW-0812">Transmembrane</keyword>
<keyword evidence="11 14" id="KW-0503">Monooxygenase</keyword>
<comment type="subcellular location">
    <subcellularLocation>
        <location evidence="3">Endoplasmic reticulum membrane</location>
        <topology evidence="3">Peripheral membrane protein</topology>
    </subcellularLocation>
    <subcellularLocation>
        <location evidence="2">Microsome membrane</location>
        <topology evidence="2">Peripheral membrane protein</topology>
    </subcellularLocation>
</comment>
<dbReference type="FunFam" id="1.10.630.10:FF:000042">
    <property type="entry name" value="Cytochrome P450"/>
    <property type="match status" value="1"/>
</dbReference>
<dbReference type="AlphaFoldDB" id="A0AAV2RD06"/>
<name>A0AAV2RD06_MEGNR</name>
<evidence type="ECO:0000256" key="14">
    <source>
        <dbReference type="RuleBase" id="RU000461"/>
    </source>
</evidence>
<dbReference type="PROSITE" id="PS00086">
    <property type="entry name" value="CYTOCHROME_P450"/>
    <property type="match status" value="1"/>
</dbReference>
<dbReference type="PANTHER" id="PTHR24292:SF54">
    <property type="entry name" value="CYP9F3-RELATED"/>
    <property type="match status" value="1"/>
</dbReference>
<evidence type="ECO:0000256" key="4">
    <source>
        <dbReference type="ARBA" id="ARBA00010617"/>
    </source>
</evidence>
<dbReference type="InterPro" id="IPR002401">
    <property type="entry name" value="Cyt_P450_E_grp-I"/>
</dbReference>
<dbReference type="Gene3D" id="1.10.630.10">
    <property type="entry name" value="Cytochrome P450"/>
    <property type="match status" value="1"/>
</dbReference>
<organism evidence="16 17">
    <name type="scientific">Meganyctiphanes norvegica</name>
    <name type="common">Northern krill</name>
    <name type="synonym">Thysanopoda norvegica</name>
    <dbReference type="NCBI Taxonomy" id="48144"/>
    <lineage>
        <taxon>Eukaryota</taxon>
        <taxon>Metazoa</taxon>
        <taxon>Ecdysozoa</taxon>
        <taxon>Arthropoda</taxon>
        <taxon>Crustacea</taxon>
        <taxon>Multicrustacea</taxon>
        <taxon>Malacostraca</taxon>
        <taxon>Eumalacostraca</taxon>
        <taxon>Eucarida</taxon>
        <taxon>Euphausiacea</taxon>
        <taxon>Euphausiidae</taxon>
        <taxon>Meganyctiphanes</taxon>
    </lineage>
</organism>
<evidence type="ECO:0000313" key="16">
    <source>
        <dbReference type="EMBL" id="CAL4121681.1"/>
    </source>
</evidence>
<sequence>MGWLKLSIFSWLGVMGVTLFAGAQWITCTLLITGITALAIMDHNNRGYWRKLGITTADNSLPIFGHFLAALDTKKLPWEFLHSNYERYKELNYFGSYFFWSPNLIVTNPEVVKNITIKDFDHFVDRRTFKIEGKYKYGNDMLTNAEGSHWKGIRAALSPTFSSGKMKNMFPLVMEKADALMNKLHKITGNAETIVDMKNCFGRLSVDVIATCAFGFESNCIEDETAEFEKKLAKASNEDAKMFLEFIVVSFLPTKVKDYFEIGMFARWNYFKDLLLHTIEQRRNSKLKRGDFVDLLLEAQAAQAEPGSTKHDMTEDTMIASSVIFLLAGYDTVLSTLVIASHMIAQHPETQEKLRQELFEIVDENGKFNYQQIMEAKYLEALILETQRMYPVGSILERKCTKEYLLPGTNIKLEKNRMVQIPVYSLHNDERYWKEPNKFNPDRFLPENKGDIVQGAFLPFGLGPRNCIAMRFAQMELKITIARLVQEFQLSLAPGREEIGIKKGPTMRPMDTMPLILTPVSCAEE</sequence>
<keyword evidence="10 13" id="KW-0408">Iron</keyword>
<evidence type="ECO:0000256" key="2">
    <source>
        <dbReference type="ARBA" id="ARBA00004174"/>
    </source>
</evidence>
<feature type="transmembrane region" description="Helical" evidence="15">
    <location>
        <begin position="323"/>
        <end position="345"/>
    </location>
</feature>
<dbReference type="EMBL" id="CAXKWB010019135">
    <property type="protein sequence ID" value="CAL4121681.1"/>
    <property type="molecule type" value="Genomic_DNA"/>
</dbReference>
<reference evidence="16 17" key="1">
    <citation type="submission" date="2024-05" db="EMBL/GenBank/DDBJ databases">
        <authorList>
            <person name="Wallberg A."/>
        </authorList>
    </citation>
    <scope>NUCLEOTIDE SEQUENCE [LARGE SCALE GENOMIC DNA]</scope>
</reference>
<evidence type="ECO:0000256" key="11">
    <source>
        <dbReference type="ARBA" id="ARBA00023033"/>
    </source>
</evidence>
<evidence type="ECO:0000256" key="13">
    <source>
        <dbReference type="PIRSR" id="PIRSR602401-1"/>
    </source>
</evidence>
<dbReference type="PRINTS" id="PR00385">
    <property type="entry name" value="P450"/>
</dbReference>
<evidence type="ECO:0000256" key="8">
    <source>
        <dbReference type="ARBA" id="ARBA00022848"/>
    </source>
</evidence>
<keyword evidence="15" id="KW-1133">Transmembrane helix</keyword>
<feature type="transmembrane region" description="Helical" evidence="15">
    <location>
        <begin position="12"/>
        <end position="41"/>
    </location>
</feature>
<gene>
    <name evidence="16" type="ORF">MNOR_LOCUS22563</name>
</gene>
<keyword evidence="12 15" id="KW-0472">Membrane</keyword>
<dbReference type="InterPro" id="IPR050476">
    <property type="entry name" value="Insect_CytP450_Detox"/>
</dbReference>
<evidence type="ECO:0000256" key="5">
    <source>
        <dbReference type="ARBA" id="ARBA00022617"/>
    </source>
</evidence>
<keyword evidence="6 13" id="KW-0479">Metal-binding</keyword>
<accession>A0AAV2RD06</accession>
<evidence type="ECO:0000256" key="3">
    <source>
        <dbReference type="ARBA" id="ARBA00004406"/>
    </source>
</evidence>
<comment type="caution">
    <text evidence="16">The sequence shown here is derived from an EMBL/GenBank/DDBJ whole genome shotgun (WGS) entry which is preliminary data.</text>
</comment>
<keyword evidence="17" id="KW-1185">Reference proteome</keyword>
<dbReference type="PRINTS" id="PR00463">
    <property type="entry name" value="EP450I"/>
</dbReference>
<proteinExistence type="inferred from homology"/>
<feature type="binding site" description="axial binding residue" evidence="13">
    <location>
        <position position="467"/>
    </location>
    <ligand>
        <name>heme</name>
        <dbReference type="ChEBI" id="CHEBI:30413"/>
    </ligand>
    <ligandPart>
        <name>Fe</name>
        <dbReference type="ChEBI" id="CHEBI:18248"/>
    </ligandPart>
</feature>
<evidence type="ECO:0000256" key="1">
    <source>
        <dbReference type="ARBA" id="ARBA00001971"/>
    </source>
</evidence>
<keyword evidence="9 14" id="KW-0560">Oxidoreductase</keyword>
<dbReference type="SUPFAM" id="SSF48264">
    <property type="entry name" value="Cytochrome P450"/>
    <property type="match status" value="1"/>
</dbReference>
<dbReference type="GO" id="GO:0005789">
    <property type="term" value="C:endoplasmic reticulum membrane"/>
    <property type="evidence" value="ECO:0007669"/>
    <property type="project" value="UniProtKB-SubCell"/>
</dbReference>
<dbReference type="CDD" id="cd11056">
    <property type="entry name" value="CYP6-like"/>
    <property type="match status" value="1"/>
</dbReference>
<evidence type="ECO:0000256" key="6">
    <source>
        <dbReference type="ARBA" id="ARBA00022723"/>
    </source>
</evidence>
<dbReference type="Pfam" id="PF00067">
    <property type="entry name" value="p450"/>
    <property type="match status" value="1"/>
</dbReference>